<dbReference type="Pfam" id="PF13424">
    <property type="entry name" value="TPR_12"/>
    <property type="match status" value="3"/>
</dbReference>
<feature type="signal peptide" evidence="2">
    <location>
        <begin position="1"/>
        <end position="25"/>
    </location>
</feature>
<evidence type="ECO:0000256" key="2">
    <source>
        <dbReference type="SAM" id="SignalP"/>
    </source>
</evidence>
<dbReference type="InterPro" id="IPR024983">
    <property type="entry name" value="CHAT_dom"/>
</dbReference>
<feature type="domain" description="Anaphase-promoting complex subunit 5" evidence="4">
    <location>
        <begin position="40"/>
        <end position="97"/>
    </location>
</feature>
<evidence type="ECO:0000259" key="3">
    <source>
        <dbReference type="Pfam" id="PF12770"/>
    </source>
</evidence>
<dbReference type="SMART" id="SM00671">
    <property type="entry name" value="SEL1"/>
    <property type="match status" value="2"/>
</dbReference>
<reference evidence="5 6" key="1">
    <citation type="submission" date="2013-11" db="EMBL/GenBank/DDBJ databases">
        <title>Metagenomic analysis of a methanogenic consortium involved in long chain n-alkane degradation.</title>
        <authorList>
            <person name="Davidova I.A."/>
            <person name="Callaghan A.V."/>
            <person name="Wawrik B."/>
            <person name="Pruitt S."/>
            <person name="Marks C."/>
            <person name="Duncan K.E."/>
            <person name="Suflita J.M."/>
        </authorList>
    </citation>
    <scope>NUCLEOTIDE SEQUENCE [LARGE SCALE GENOMIC DNA]</scope>
    <source>
        <strain evidence="5 6">SPR</strain>
    </source>
</reference>
<dbReference type="SUPFAM" id="SSF48452">
    <property type="entry name" value="TPR-like"/>
    <property type="match status" value="4"/>
</dbReference>
<comment type="caution">
    <text evidence="5">The sequence shown here is derived from an EMBL/GenBank/DDBJ whole genome shotgun (WGS) entry which is preliminary data.</text>
</comment>
<feature type="domain" description="CHAT" evidence="3">
    <location>
        <begin position="722"/>
        <end position="1099"/>
    </location>
</feature>
<dbReference type="InterPro" id="IPR019734">
    <property type="entry name" value="TPR_rpt"/>
</dbReference>
<feature type="repeat" description="TPR" evidence="1">
    <location>
        <begin position="185"/>
        <end position="218"/>
    </location>
</feature>
<dbReference type="Pfam" id="PF12862">
    <property type="entry name" value="ANAPC5"/>
    <property type="match status" value="1"/>
</dbReference>
<protein>
    <recommendedName>
        <fullName evidence="7">CHAT domain-containing protein</fullName>
    </recommendedName>
</protein>
<dbReference type="STRING" id="1429043.X474_01240"/>
<organism evidence="5 6">
    <name type="scientific">Dethiosulfatarculus sandiegensis</name>
    <dbReference type="NCBI Taxonomy" id="1429043"/>
    <lineage>
        <taxon>Bacteria</taxon>
        <taxon>Pseudomonadati</taxon>
        <taxon>Thermodesulfobacteriota</taxon>
        <taxon>Desulfarculia</taxon>
        <taxon>Desulfarculales</taxon>
        <taxon>Desulfarculaceae</taxon>
        <taxon>Dethiosulfatarculus</taxon>
    </lineage>
</organism>
<dbReference type="EMBL" id="AZAC01000001">
    <property type="protein sequence ID" value="KIX16098.1"/>
    <property type="molecule type" value="Genomic_DNA"/>
</dbReference>
<keyword evidence="6" id="KW-1185">Reference proteome</keyword>
<dbReference type="RefSeq" id="WP_044346196.1">
    <property type="nucleotide sequence ID" value="NZ_AZAC01000001.1"/>
</dbReference>
<dbReference type="OrthoDB" id="5480872at2"/>
<evidence type="ECO:0000256" key="1">
    <source>
        <dbReference type="PROSITE-ProRule" id="PRU00339"/>
    </source>
</evidence>
<dbReference type="PANTHER" id="PTHR10098:SF108">
    <property type="entry name" value="TETRATRICOPEPTIDE REPEAT PROTEIN 28"/>
    <property type="match status" value="1"/>
</dbReference>
<dbReference type="AlphaFoldDB" id="A0A0D2I0U1"/>
<keyword evidence="1" id="KW-0802">TPR repeat</keyword>
<gene>
    <name evidence="5" type="ORF">X474_01240</name>
</gene>
<evidence type="ECO:0000313" key="6">
    <source>
        <dbReference type="Proteomes" id="UP000032233"/>
    </source>
</evidence>
<feature type="repeat" description="TPR" evidence="1">
    <location>
        <begin position="225"/>
        <end position="258"/>
    </location>
</feature>
<keyword evidence="2" id="KW-0732">Signal</keyword>
<evidence type="ECO:0008006" key="7">
    <source>
        <dbReference type="Google" id="ProtNLM"/>
    </source>
</evidence>
<dbReference type="SMART" id="SM00028">
    <property type="entry name" value="TPR"/>
    <property type="match status" value="9"/>
</dbReference>
<feature type="repeat" description="TPR" evidence="1">
    <location>
        <begin position="265"/>
        <end position="298"/>
    </location>
</feature>
<feature type="chain" id="PRO_5002260122" description="CHAT domain-containing protein" evidence="2">
    <location>
        <begin position="26"/>
        <end position="1100"/>
    </location>
</feature>
<sequence>MQKSKILSLGIALIAGLIFCTSVCAADLKTHFQKGQTFYKQGKLKQAIEHFQIVVDLLIKAKNPAAAQKVLSNIGAMQIRLGNNEGAVSTFKKALEIHKKPSPEFAIKLRGNLAGAFYAQGDYKASIKQLKLIKQKYKLKQKERTEIELRIADAYRRSEMYNQSIIFYKKALSHLQKGQDLSTQSMALNSLGLCFNKLGQYEKAIDHLNKALPLAQKAQNNHAILEANSNLGITYWELGDYQKALKYFKKAMDQARQANLKRNLGADYNNKGLVFKSAGQYETAIDSIEQALKIAKEIQNIKDQAIALSNRALIYRIQGYFPKAQADYEESLDLYEKADFKEGLASSHLGLGKLYELHQKDYPRALDHYQKALALYTKLEIIAYQAEALNQIARIYKTGIDPERVSRDLLFEDEPPRFLSISKQKALDLSRQPYEKAYELAKKTGKKEVLWSAQQGLGFAEKEKGNLKKALKHYQAAIETVMQISAAGNDSELMGDYLKDKEDLFTEAIEVASELVQKENKPAYLTALFNFQEIYKNEVIKNAAQTALPEFEDQKKNDLYKKLKTLIAQQKKLGQNRSSLSSRIAKQEKNNSKADPELFEEAKKLELASDNLAASYKDLLKQWKAKYPNDAAMFDSNSRLDITKIQAKLGPDQALLQYFPLSDCLNILCLTKDGVEIKRVPISYRQLASLIRDDFIWEQIELFGHQKSKRSEQEDLIQCNQVLARLYGILIKPFEAKLAGKNHLLIVTSKYLSYVPYAALVSDLKDKAFPKYLVQDKTISYVRLSYFEQVFKSQESSQGLSTDMQIVALGNPDHKDLKAALPPLPGTEAEIKRMAATAKSNNLKQPSILLRAEATEDAWRELVSQKPFEVFYFATHGVPYAELLQDRRKINKAYKKWTSILDDPNLTGKKKDKYSKRRKKFEPFLNFCKKTFPTKSPLLGFLYMSYSGREKHDGVLTLKDIMEMPDQPFANAKVAVLSACNTAVTYSPKVKASLRKELENKELNQELVDAGWTPGVDQICLADTFMRRNFKSVLGTLWFADDQAVGFIVGEFFVNLASMSPAKSLQKAQLDYLQKPPLPKNYTQTPTHPFFWAVPAIFGR</sequence>
<dbReference type="Gene3D" id="1.25.40.10">
    <property type="entry name" value="Tetratricopeptide repeat domain"/>
    <property type="match status" value="4"/>
</dbReference>
<dbReference type="InterPro" id="IPR026000">
    <property type="entry name" value="Apc5_dom"/>
</dbReference>
<dbReference type="Proteomes" id="UP000032233">
    <property type="component" value="Unassembled WGS sequence"/>
</dbReference>
<dbReference type="InterPro" id="IPR011990">
    <property type="entry name" value="TPR-like_helical_dom_sf"/>
</dbReference>
<feature type="repeat" description="TPR" evidence="1">
    <location>
        <begin position="68"/>
        <end position="101"/>
    </location>
</feature>
<dbReference type="PANTHER" id="PTHR10098">
    <property type="entry name" value="RAPSYN-RELATED"/>
    <property type="match status" value="1"/>
</dbReference>
<dbReference type="PROSITE" id="PS50005">
    <property type="entry name" value="TPR"/>
    <property type="match status" value="4"/>
</dbReference>
<accession>A0A0D2I0U1</accession>
<dbReference type="PROSITE" id="PS50293">
    <property type="entry name" value="TPR_REGION"/>
    <property type="match status" value="1"/>
</dbReference>
<proteinExistence type="predicted"/>
<name>A0A0D2I0U1_9BACT</name>
<dbReference type="InterPro" id="IPR006597">
    <property type="entry name" value="Sel1-like"/>
</dbReference>
<dbReference type="Pfam" id="PF12770">
    <property type="entry name" value="CHAT"/>
    <property type="match status" value="1"/>
</dbReference>
<dbReference type="InParanoid" id="A0A0D2I0U1"/>
<evidence type="ECO:0000313" key="5">
    <source>
        <dbReference type="EMBL" id="KIX16098.1"/>
    </source>
</evidence>
<evidence type="ECO:0000259" key="4">
    <source>
        <dbReference type="Pfam" id="PF12862"/>
    </source>
</evidence>